<accession>A0A066XSB1</accession>
<feature type="compositionally biased region" description="Polar residues" evidence="1">
    <location>
        <begin position="249"/>
        <end position="270"/>
    </location>
</feature>
<feature type="region of interest" description="Disordered" evidence="1">
    <location>
        <begin position="395"/>
        <end position="428"/>
    </location>
</feature>
<proteinExistence type="predicted"/>
<feature type="compositionally biased region" description="Polar residues" evidence="1">
    <location>
        <begin position="154"/>
        <end position="165"/>
    </location>
</feature>
<protein>
    <submittedName>
        <fullName evidence="2">Uncharacterized protein</fullName>
    </submittedName>
</protein>
<organism evidence="2 3">
    <name type="scientific">Colletotrichum sublineola</name>
    <name type="common">Sorghum anthracnose fungus</name>
    <dbReference type="NCBI Taxonomy" id="1173701"/>
    <lineage>
        <taxon>Eukaryota</taxon>
        <taxon>Fungi</taxon>
        <taxon>Dikarya</taxon>
        <taxon>Ascomycota</taxon>
        <taxon>Pezizomycotina</taxon>
        <taxon>Sordariomycetes</taxon>
        <taxon>Hypocreomycetidae</taxon>
        <taxon>Glomerellales</taxon>
        <taxon>Glomerellaceae</taxon>
        <taxon>Colletotrichum</taxon>
        <taxon>Colletotrichum graminicola species complex</taxon>
    </lineage>
</organism>
<name>A0A066XSB1_COLSU</name>
<evidence type="ECO:0000256" key="1">
    <source>
        <dbReference type="SAM" id="MobiDB-lite"/>
    </source>
</evidence>
<feature type="compositionally biased region" description="Polar residues" evidence="1">
    <location>
        <begin position="105"/>
        <end position="123"/>
    </location>
</feature>
<dbReference type="AlphaFoldDB" id="A0A066XSB1"/>
<feature type="compositionally biased region" description="Basic and acidic residues" evidence="1">
    <location>
        <begin position="396"/>
        <end position="412"/>
    </location>
</feature>
<feature type="region of interest" description="Disordered" evidence="1">
    <location>
        <begin position="1"/>
        <end position="51"/>
    </location>
</feature>
<keyword evidence="3" id="KW-1185">Reference proteome</keyword>
<dbReference type="OMA" id="TAWMREN"/>
<sequence>MTARKTAHSSASSKRRTELTHSDFHNNPAGTHTSGSGSPTTQQQHPASGAFNPFQSFIATAHTPSPNTTIKRFVNIHPNNDMSKNYGAVAEKRSQRRAAEDGASLETNSSNTNQATKTIQVPRSSIARPIDTGAPPPSRLDGQRACKSRMSESVAKNSATTSTPPGGSRSFDSLPCVRTNRLPPMQLKTAPSALRSASASKRKRDSGTDSSSGLSTSDEIGRNEKRALLRMHERETNYGEAHTTAGAPTASQRSMGVSDSYSDVPQTQRRWNGPNMLRTRQKVAPDQQRGKMNCEERRLQLCATFNSAKFDLMIYGQAEATSPPGGVFVPAAPSNVMTNAQFSKGGSERLYMKLDPRIHWPHNRSDHWYNAKMEEIKSRGGRKANFGKAAKRMRQQRLEAERLEEEEKRASEQDLPVLNNKPPQPWSHHRHMDFGDVPEEELPAYVRKNPEWLQATAWMRENRAQNLRRNKEAAALRGAGLPFEHLFPRSRR</sequence>
<gene>
    <name evidence="2" type="ORF">CSUB01_03095</name>
</gene>
<feature type="compositionally biased region" description="Low complexity" evidence="1">
    <location>
        <begin position="208"/>
        <end position="218"/>
    </location>
</feature>
<feature type="compositionally biased region" description="Basic and acidic residues" evidence="1">
    <location>
        <begin position="15"/>
        <end position="24"/>
    </location>
</feature>
<dbReference type="STRING" id="1173701.A0A066XSB1"/>
<feature type="region of interest" description="Disordered" evidence="1">
    <location>
        <begin position="236"/>
        <end position="272"/>
    </location>
</feature>
<evidence type="ECO:0000313" key="2">
    <source>
        <dbReference type="EMBL" id="KDN68636.1"/>
    </source>
</evidence>
<dbReference type="Proteomes" id="UP000027238">
    <property type="component" value="Unassembled WGS sequence"/>
</dbReference>
<feature type="compositionally biased region" description="Low complexity" evidence="1">
    <location>
        <begin position="30"/>
        <end position="45"/>
    </location>
</feature>
<feature type="region of interest" description="Disordered" evidence="1">
    <location>
        <begin position="98"/>
        <end position="223"/>
    </location>
</feature>
<dbReference type="eggNOG" id="ENOG502T3VP">
    <property type="taxonomic scope" value="Eukaryota"/>
</dbReference>
<comment type="caution">
    <text evidence="2">The sequence shown here is derived from an EMBL/GenBank/DDBJ whole genome shotgun (WGS) entry which is preliminary data.</text>
</comment>
<dbReference type="EMBL" id="JMSE01000640">
    <property type="protein sequence ID" value="KDN68636.1"/>
    <property type="molecule type" value="Genomic_DNA"/>
</dbReference>
<evidence type="ECO:0000313" key="3">
    <source>
        <dbReference type="Proteomes" id="UP000027238"/>
    </source>
</evidence>
<reference evidence="3" key="1">
    <citation type="journal article" date="2014" name="Genome Announc.">
        <title>Draft genome sequence of Colletotrichum sublineola, a destructive pathogen of cultivated sorghum.</title>
        <authorList>
            <person name="Baroncelli R."/>
            <person name="Sanz-Martin J.M."/>
            <person name="Rech G.E."/>
            <person name="Sukno S.A."/>
            <person name="Thon M.R."/>
        </authorList>
    </citation>
    <scope>NUCLEOTIDE SEQUENCE [LARGE SCALE GENOMIC DNA]</scope>
    <source>
        <strain evidence="3">TX430BB</strain>
    </source>
</reference>
<dbReference type="HOGENOM" id="CLU_574918_0_0_1"/>
<dbReference type="OrthoDB" id="3550599at2759"/>